<dbReference type="Proteomes" id="UP000239462">
    <property type="component" value="Chromosome"/>
</dbReference>
<organism evidence="1 2">
    <name type="scientific">Methanococcus maripaludis</name>
    <name type="common">Methanococcus deltae</name>
    <dbReference type="NCBI Taxonomy" id="39152"/>
    <lineage>
        <taxon>Archaea</taxon>
        <taxon>Methanobacteriati</taxon>
        <taxon>Methanobacteriota</taxon>
        <taxon>Methanomada group</taxon>
        <taxon>Methanococci</taxon>
        <taxon>Methanococcales</taxon>
        <taxon>Methanococcaceae</taxon>
        <taxon>Methanococcus</taxon>
    </lineage>
</organism>
<dbReference type="EMBL" id="CP026606">
    <property type="protein sequence ID" value="AVB75984.1"/>
    <property type="molecule type" value="Genomic_DNA"/>
</dbReference>
<evidence type="ECO:0000313" key="1">
    <source>
        <dbReference type="EMBL" id="AVB75984.1"/>
    </source>
</evidence>
<name>A0A2L1C9F1_METMI</name>
<proteinExistence type="predicted"/>
<dbReference type="GeneID" id="36101660"/>
<dbReference type="AlphaFoldDB" id="A0A2L1C9F1"/>
<reference evidence="2" key="1">
    <citation type="journal article" date="2018" name="Genome Announc.">
        <title>Complete Genome Sequence of the Methanococcus maripaludis Type Strain JJ (DSM 2067), a Model for Selenoprotein Synthesis in Archaea.</title>
        <authorList>
            <person name="Poehlein A."/>
            <person name="Heym D."/>
            <person name="Quitzke V."/>
            <person name="Fersch J."/>
            <person name="Daniel R."/>
            <person name="Rother M."/>
        </authorList>
    </citation>
    <scope>NUCLEOTIDE SEQUENCE [LARGE SCALE GENOMIC DNA]</scope>
    <source>
        <strain evidence="2">DSM 2067</strain>
    </source>
</reference>
<dbReference type="RefSeq" id="WP_104837597.1">
    <property type="nucleotide sequence ID" value="NZ_CP026606.1"/>
</dbReference>
<protein>
    <submittedName>
        <fullName evidence="1">Uncharacterized protein</fullName>
    </submittedName>
</protein>
<evidence type="ECO:0000313" key="2">
    <source>
        <dbReference type="Proteomes" id="UP000239462"/>
    </source>
</evidence>
<dbReference type="KEGG" id="mmad:MMJJ_05670"/>
<accession>A0A2L1C9F1</accession>
<gene>
    <name evidence="1" type="ORF">MMJJ_05670</name>
</gene>
<sequence length="360" mass="43336">MDFEEIKYRIDIIFEFQEHNREFPKKQSNKTTYKIVKGGKNPFSEQNEWKTYTKYENCEYLLKLYNANVSEDLKNEFLKYVSSKIYDIENIVLTTYFLHKLKRYDTLFEKCFSSQFSAYGLKLSLFCDIWNYILSEEYQDLPDDILKNLKLILKKLDTESNGHPPNGLGYSTPTKRLHNENLYNLHMLVNQVQMERLKLKLDEGINTEINEDLIKLKKSIKEYGFNQELNEVLDKIDNDYYKYSEDEFEIKKSIDLLREFFNRYCDQIIDNVGTISTKKFKVDKDLKDPPRVQKHKYLSKNFNLTEGEGRTLKAVNKMLNEEVHHWKSKREKFRITKNFVIEFCLMLSIKFEQFKFDFKN</sequence>